<dbReference type="AlphaFoldDB" id="A0A4R4TF74"/>
<dbReference type="OrthoDB" id="69054at2"/>
<dbReference type="SUPFAM" id="SSF103473">
    <property type="entry name" value="MFS general substrate transporter"/>
    <property type="match status" value="1"/>
</dbReference>
<feature type="domain" description="Major facilitator superfamily (MFS) profile" evidence="7">
    <location>
        <begin position="47"/>
        <end position="228"/>
    </location>
</feature>
<keyword evidence="3 6" id="KW-0812">Transmembrane</keyword>
<evidence type="ECO:0000256" key="5">
    <source>
        <dbReference type="ARBA" id="ARBA00023136"/>
    </source>
</evidence>
<dbReference type="InterPro" id="IPR020846">
    <property type="entry name" value="MFS_dom"/>
</dbReference>
<keyword evidence="9" id="KW-1185">Reference proteome</keyword>
<evidence type="ECO:0000256" key="2">
    <source>
        <dbReference type="ARBA" id="ARBA00022475"/>
    </source>
</evidence>
<dbReference type="GO" id="GO:0022857">
    <property type="term" value="F:transmembrane transporter activity"/>
    <property type="evidence" value="ECO:0007669"/>
    <property type="project" value="InterPro"/>
</dbReference>
<evidence type="ECO:0000256" key="6">
    <source>
        <dbReference type="SAM" id="Phobius"/>
    </source>
</evidence>
<feature type="transmembrane region" description="Helical" evidence="6">
    <location>
        <begin position="49"/>
        <end position="73"/>
    </location>
</feature>
<dbReference type="InterPro" id="IPR011701">
    <property type="entry name" value="MFS"/>
</dbReference>
<feature type="transmembrane region" description="Helical" evidence="6">
    <location>
        <begin position="112"/>
        <end position="132"/>
    </location>
</feature>
<dbReference type="PANTHER" id="PTHR23513:SF11">
    <property type="entry name" value="STAPHYLOFERRIN A TRANSPORTER"/>
    <property type="match status" value="1"/>
</dbReference>
<proteinExistence type="predicted"/>
<comment type="subcellular location">
    <subcellularLocation>
        <location evidence="1">Cell membrane</location>
        <topology evidence="1">Multi-pass membrane protein</topology>
    </subcellularLocation>
</comment>
<feature type="transmembrane region" description="Helical" evidence="6">
    <location>
        <begin position="190"/>
        <end position="215"/>
    </location>
</feature>
<keyword evidence="2" id="KW-1003">Cell membrane</keyword>
<dbReference type="GO" id="GO:0005886">
    <property type="term" value="C:plasma membrane"/>
    <property type="evidence" value="ECO:0007669"/>
    <property type="project" value="UniProtKB-SubCell"/>
</dbReference>
<protein>
    <submittedName>
        <fullName evidence="8">MFS transporter</fullName>
    </submittedName>
</protein>
<dbReference type="RefSeq" id="WP_132819078.1">
    <property type="nucleotide sequence ID" value="NZ_SMKI01000180.1"/>
</dbReference>
<dbReference type="Pfam" id="PF07690">
    <property type="entry name" value="MFS_1"/>
    <property type="match status" value="1"/>
</dbReference>
<dbReference type="InterPro" id="IPR036259">
    <property type="entry name" value="MFS_trans_sf"/>
</dbReference>
<feature type="non-terminal residue" evidence="8">
    <location>
        <position position="228"/>
    </location>
</feature>
<comment type="caution">
    <text evidence="8">The sequence shown here is derived from an EMBL/GenBank/DDBJ whole genome shotgun (WGS) entry which is preliminary data.</text>
</comment>
<organism evidence="8 9">
    <name type="scientific">Streptomyces hainanensis</name>
    <dbReference type="NCBI Taxonomy" id="402648"/>
    <lineage>
        <taxon>Bacteria</taxon>
        <taxon>Bacillati</taxon>
        <taxon>Actinomycetota</taxon>
        <taxon>Actinomycetes</taxon>
        <taxon>Kitasatosporales</taxon>
        <taxon>Streptomycetaceae</taxon>
        <taxon>Streptomyces</taxon>
    </lineage>
</organism>
<dbReference type="PANTHER" id="PTHR23513">
    <property type="entry name" value="INTEGRAL MEMBRANE EFFLUX PROTEIN-RELATED"/>
    <property type="match status" value="1"/>
</dbReference>
<evidence type="ECO:0000313" key="8">
    <source>
        <dbReference type="EMBL" id="TDC73822.1"/>
    </source>
</evidence>
<reference evidence="8 9" key="1">
    <citation type="submission" date="2019-03" db="EMBL/GenBank/DDBJ databases">
        <title>Draft genome sequences of novel Actinobacteria.</title>
        <authorList>
            <person name="Sahin N."/>
            <person name="Ay H."/>
            <person name="Saygin H."/>
        </authorList>
    </citation>
    <scope>NUCLEOTIDE SEQUENCE [LARGE SCALE GENOMIC DNA]</scope>
    <source>
        <strain evidence="8 9">DSM 41900</strain>
    </source>
</reference>
<evidence type="ECO:0000256" key="1">
    <source>
        <dbReference type="ARBA" id="ARBA00004651"/>
    </source>
</evidence>
<dbReference type="EMBL" id="SMKI01000180">
    <property type="protein sequence ID" value="TDC73822.1"/>
    <property type="molecule type" value="Genomic_DNA"/>
</dbReference>
<dbReference type="Gene3D" id="1.20.1250.20">
    <property type="entry name" value="MFS general substrate transporter like domains"/>
    <property type="match status" value="1"/>
</dbReference>
<keyword evidence="5 6" id="KW-0472">Membrane</keyword>
<accession>A0A4R4TF74</accession>
<evidence type="ECO:0000256" key="4">
    <source>
        <dbReference type="ARBA" id="ARBA00022989"/>
    </source>
</evidence>
<evidence type="ECO:0000259" key="7">
    <source>
        <dbReference type="PROSITE" id="PS50850"/>
    </source>
</evidence>
<keyword evidence="4 6" id="KW-1133">Transmembrane helix</keyword>
<evidence type="ECO:0000313" key="9">
    <source>
        <dbReference type="Proteomes" id="UP000295345"/>
    </source>
</evidence>
<dbReference type="PROSITE" id="PS50850">
    <property type="entry name" value="MFS"/>
    <property type="match status" value="1"/>
</dbReference>
<name>A0A4R4TF74_9ACTN</name>
<gene>
    <name evidence="8" type="ORF">E1283_17920</name>
</gene>
<feature type="transmembrane region" description="Helical" evidence="6">
    <location>
        <begin position="85"/>
        <end position="105"/>
    </location>
</feature>
<sequence length="228" mass="23035">MIVIFVYAGRPHFFVVEGDTTVPGPPTPTVVAAAPAAERRSVLRDPSFLRLWAGTTASGLATWAMPFVLGLAVLDGALSPSALGLVLATRTAGFLGAVVVGGVLADRYSRRSVVWWAGLAAALASPVLAAGVGRSVTVMALAGVVIGAGQGACRPAFQALTAEVVDPARRQQANAAMTLSVRVTTLAGPALAAVLAAFLAIPVLLLGMGLVWLAAAAVPPRGRLAPEA</sequence>
<evidence type="ECO:0000256" key="3">
    <source>
        <dbReference type="ARBA" id="ARBA00022692"/>
    </source>
</evidence>
<dbReference type="Proteomes" id="UP000295345">
    <property type="component" value="Unassembled WGS sequence"/>
</dbReference>